<keyword evidence="5" id="KW-0378">Hydrolase</keyword>
<dbReference type="RefSeq" id="WP_098502894.1">
    <property type="nucleotide sequence ID" value="NZ_PDJQ01000001.1"/>
</dbReference>
<dbReference type="Gene3D" id="3.30.920.30">
    <property type="entry name" value="Hypothetical protein"/>
    <property type="match status" value="1"/>
</dbReference>
<dbReference type="Proteomes" id="UP000223071">
    <property type="component" value="Unassembled WGS sequence"/>
</dbReference>
<dbReference type="Pfam" id="PF07927">
    <property type="entry name" value="HicA_toxin"/>
    <property type="match status" value="1"/>
</dbReference>
<evidence type="ECO:0000256" key="7">
    <source>
        <dbReference type="ARBA" id="ARBA00023016"/>
    </source>
</evidence>
<reference evidence="8 9" key="1">
    <citation type="submission" date="2017-09" db="EMBL/GenBank/DDBJ databases">
        <title>Sequencing the genomes of two abundant thermophiles in Great Basin hot springs: Thermocrinis jamiesonii and novel Chloroflexi Thermoflexus hugenholtzii.</title>
        <authorList>
            <person name="Hedlund B."/>
        </authorList>
    </citation>
    <scope>NUCLEOTIDE SEQUENCE [LARGE SCALE GENOMIC DNA]</scope>
    <source>
        <strain evidence="8 9">G233</strain>
    </source>
</reference>
<dbReference type="GO" id="GO:0004519">
    <property type="term" value="F:endonuclease activity"/>
    <property type="evidence" value="ECO:0007669"/>
    <property type="project" value="UniProtKB-KW"/>
</dbReference>
<dbReference type="GO" id="GO:0003729">
    <property type="term" value="F:mRNA binding"/>
    <property type="evidence" value="ECO:0007669"/>
    <property type="project" value="InterPro"/>
</dbReference>
<evidence type="ECO:0000256" key="6">
    <source>
        <dbReference type="ARBA" id="ARBA00022884"/>
    </source>
</evidence>
<gene>
    <name evidence="8" type="ORF">A9A59_0635</name>
</gene>
<keyword evidence="9" id="KW-1185">Reference proteome</keyword>
<evidence type="ECO:0000256" key="4">
    <source>
        <dbReference type="ARBA" id="ARBA00022759"/>
    </source>
</evidence>
<comment type="caution">
    <text evidence="8">The sequence shown here is derived from an EMBL/GenBank/DDBJ whole genome shotgun (WGS) entry which is preliminary data.</text>
</comment>
<dbReference type="SUPFAM" id="SSF54786">
    <property type="entry name" value="YcfA/nrd intein domain"/>
    <property type="match status" value="1"/>
</dbReference>
<evidence type="ECO:0000256" key="3">
    <source>
        <dbReference type="ARBA" id="ARBA00022722"/>
    </source>
</evidence>
<dbReference type="GO" id="GO:0016787">
    <property type="term" value="F:hydrolase activity"/>
    <property type="evidence" value="ECO:0007669"/>
    <property type="project" value="UniProtKB-KW"/>
</dbReference>
<accession>A0A2A9HCF9</accession>
<keyword evidence="6" id="KW-0694">RNA-binding</keyword>
<evidence type="ECO:0000256" key="1">
    <source>
        <dbReference type="ARBA" id="ARBA00006620"/>
    </source>
</evidence>
<dbReference type="InterPro" id="IPR038570">
    <property type="entry name" value="HicA_sf"/>
</dbReference>
<dbReference type="InterPro" id="IPR012933">
    <property type="entry name" value="HicA_mRNA_interferase"/>
</dbReference>
<evidence type="ECO:0000256" key="5">
    <source>
        <dbReference type="ARBA" id="ARBA00022801"/>
    </source>
</evidence>
<dbReference type="AlphaFoldDB" id="A0A2A9HCF9"/>
<dbReference type="EMBL" id="PDJQ01000001">
    <property type="protein sequence ID" value="PFG73438.1"/>
    <property type="molecule type" value="Genomic_DNA"/>
</dbReference>
<evidence type="ECO:0000313" key="9">
    <source>
        <dbReference type="Proteomes" id="UP000223071"/>
    </source>
</evidence>
<organism evidence="8 9">
    <name type="scientific">Tepidiforma thermophila (strain KCTC 52669 / CGMCC 1.13589 / G233)</name>
    <dbReference type="NCBI Taxonomy" id="2761530"/>
    <lineage>
        <taxon>Bacteria</taxon>
        <taxon>Bacillati</taxon>
        <taxon>Chloroflexota</taxon>
        <taxon>Tepidiformia</taxon>
        <taxon>Tepidiformales</taxon>
        <taxon>Tepidiformaceae</taxon>
        <taxon>Tepidiforma</taxon>
    </lineage>
</organism>
<comment type="similarity">
    <text evidence="1">Belongs to the HicA mRNA interferase family.</text>
</comment>
<keyword evidence="3" id="KW-0540">Nuclease</keyword>
<keyword evidence="2" id="KW-1277">Toxin-antitoxin system</keyword>
<protein>
    <submittedName>
        <fullName evidence="8">Putative RNA binding protein YcfA (HicA-like mRNA interferase family)</fullName>
    </submittedName>
</protein>
<proteinExistence type="inferred from homology"/>
<keyword evidence="7" id="KW-0346">Stress response</keyword>
<name>A0A2A9HCF9_TEPT2</name>
<evidence type="ECO:0000256" key="2">
    <source>
        <dbReference type="ARBA" id="ARBA00022649"/>
    </source>
</evidence>
<keyword evidence="4" id="KW-0255">Endonuclease</keyword>
<evidence type="ECO:0000313" key="8">
    <source>
        <dbReference type="EMBL" id="PFG73438.1"/>
    </source>
</evidence>
<sequence>MSRLAGFSAREVGRVAERLGWQLERQSGSHLVYVPPSQGLPILVVPNHRELRPGTVRALIRAMGIDVDTFLQIAGR</sequence>